<dbReference type="Proteomes" id="UP000641025">
    <property type="component" value="Unassembled WGS sequence"/>
</dbReference>
<keyword evidence="2" id="KW-1003">Cell membrane</keyword>
<dbReference type="InterPro" id="IPR050833">
    <property type="entry name" value="Poly_Biosynth_Transport"/>
</dbReference>
<evidence type="ECO:0000256" key="5">
    <source>
        <dbReference type="ARBA" id="ARBA00023136"/>
    </source>
</evidence>
<protein>
    <submittedName>
        <fullName evidence="7">Oligosaccharide flippase family protein</fullName>
    </submittedName>
</protein>
<feature type="transmembrane region" description="Helical" evidence="6">
    <location>
        <begin position="308"/>
        <end position="331"/>
    </location>
</feature>
<reference evidence="7 8" key="1">
    <citation type="submission" date="2020-12" db="EMBL/GenBank/DDBJ databases">
        <title>Geomonas sp. Red259, isolated from paddy soil.</title>
        <authorList>
            <person name="Xu Z."/>
            <person name="Zhang Z."/>
            <person name="Masuda Y."/>
            <person name="Itoh H."/>
            <person name="Senoo K."/>
        </authorList>
    </citation>
    <scope>NUCLEOTIDE SEQUENCE [LARGE SCALE GENOMIC DNA]</scope>
    <source>
        <strain evidence="7 8">Red259</strain>
    </source>
</reference>
<dbReference type="EMBL" id="JAEMHK010000014">
    <property type="protein sequence ID" value="MBJ6801933.1"/>
    <property type="molecule type" value="Genomic_DNA"/>
</dbReference>
<gene>
    <name evidence="7" type="ORF">JFN90_17535</name>
</gene>
<feature type="transmembrane region" description="Helical" evidence="6">
    <location>
        <begin position="220"/>
        <end position="240"/>
    </location>
</feature>
<keyword evidence="3 6" id="KW-0812">Transmembrane</keyword>
<evidence type="ECO:0000313" key="8">
    <source>
        <dbReference type="Proteomes" id="UP000641025"/>
    </source>
</evidence>
<evidence type="ECO:0000256" key="3">
    <source>
        <dbReference type="ARBA" id="ARBA00022692"/>
    </source>
</evidence>
<accession>A0ABS0YVG7</accession>
<feature type="transmembrane region" description="Helical" evidence="6">
    <location>
        <begin position="183"/>
        <end position="199"/>
    </location>
</feature>
<evidence type="ECO:0000256" key="6">
    <source>
        <dbReference type="SAM" id="Phobius"/>
    </source>
</evidence>
<dbReference type="InterPro" id="IPR002797">
    <property type="entry name" value="Polysacc_synth"/>
</dbReference>
<comment type="subcellular location">
    <subcellularLocation>
        <location evidence="1">Cell membrane</location>
        <topology evidence="1">Multi-pass membrane protein</topology>
    </subcellularLocation>
</comment>
<proteinExistence type="predicted"/>
<feature type="transmembrane region" description="Helical" evidence="6">
    <location>
        <begin position="7"/>
        <end position="29"/>
    </location>
</feature>
<dbReference type="PANTHER" id="PTHR30250:SF26">
    <property type="entry name" value="PSMA PROTEIN"/>
    <property type="match status" value="1"/>
</dbReference>
<feature type="transmembrane region" description="Helical" evidence="6">
    <location>
        <begin position="377"/>
        <end position="396"/>
    </location>
</feature>
<feature type="transmembrane region" description="Helical" evidence="6">
    <location>
        <begin position="153"/>
        <end position="177"/>
    </location>
</feature>
<evidence type="ECO:0000313" key="7">
    <source>
        <dbReference type="EMBL" id="MBJ6801933.1"/>
    </source>
</evidence>
<keyword evidence="5 6" id="KW-0472">Membrane</keyword>
<feature type="transmembrane region" description="Helical" evidence="6">
    <location>
        <begin position="260"/>
        <end position="283"/>
    </location>
</feature>
<dbReference type="RefSeq" id="WP_199396413.1">
    <property type="nucleotide sequence ID" value="NZ_JAEMHK010000014.1"/>
</dbReference>
<evidence type="ECO:0000256" key="4">
    <source>
        <dbReference type="ARBA" id="ARBA00022989"/>
    </source>
</evidence>
<feature type="transmembrane region" description="Helical" evidence="6">
    <location>
        <begin position="87"/>
        <end position="109"/>
    </location>
</feature>
<dbReference type="Pfam" id="PF01943">
    <property type="entry name" value="Polysacc_synt"/>
    <property type="match status" value="1"/>
</dbReference>
<dbReference type="PANTHER" id="PTHR30250">
    <property type="entry name" value="PST FAMILY PREDICTED COLANIC ACID TRANSPORTER"/>
    <property type="match status" value="1"/>
</dbReference>
<feature type="transmembrane region" description="Helical" evidence="6">
    <location>
        <begin position="121"/>
        <end position="141"/>
    </location>
</feature>
<evidence type="ECO:0000256" key="2">
    <source>
        <dbReference type="ARBA" id="ARBA00022475"/>
    </source>
</evidence>
<keyword evidence="8" id="KW-1185">Reference proteome</keyword>
<feature type="transmembrane region" description="Helical" evidence="6">
    <location>
        <begin position="402"/>
        <end position="420"/>
    </location>
</feature>
<evidence type="ECO:0000256" key="1">
    <source>
        <dbReference type="ARBA" id="ARBA00004651"/>
    </source>
</evidence>
<feature type="transmembrane region" description="Helical" evidence="6">
    <location>
        <begin position="337"/>
        <end position="357"/>
    </location>
</feature>
<feature type="transmembrane region" description="Helical" evidence="6">
    <location>
        <begin position="35"/>
        <end position="53"/>
    </location>
</feature>
<keyword evidence="4 6" id="KW-1133">Transmembrane helix</keyword>
<organism evidence="7 8">
    <name type="scientific">Geomonas propionica</name>
    <dbReference type="NCBI Taxonomy" id="2798582"/>
    <lineage>
        <taxon>Bacteria</taxon>
        <taxon>Pseudomonadati</taxon>
        <taxon>Thermodesulfobacteriota</taxon>
        <taxon>Desulfuromonadia</taxon>
        <taxon>Geobacterales</taxon>
        <taxon>Geobacteraceae</taxon>
        <taxon>Geomonas</taxon>
    </lineage>
</organism>
<comment type="caution">
    <text evidence="7">The sequence shown here is derived from an EMBL/GenBank/DDBJ whole genome shotgun (WGS) entry which is preliminary data.</text>
</comment>
<feature type="transmembrane region" description="Helical" evidence="6">
    <location>
        <begin position="432"/>
        <end position="454"/>
    </location>
</feature>
<sequence length="510" mass="56130">MSVKKNILANYLGQGWNAAAGLLFTPLYIKYLGMEAYGLIGFFGVMQTSLMLLDMGMTPTLNREMARYSAGTYSSQSISNLLRSVEIVALILVLLITILGLGGSGYLATDWLKLDTLSVDSVANAISIMMVVVALRFFEGIYRSSLFGLQQQVLYNSVTAILATVRHTGAVVVLAFFSQTIRGFFLWQLIMSVVTVTVLSRRVYNILPQPPLSPRFSKQAIFGVWRFASGSMMMMILSLLVSQADKVILSRMLSLQSYGYYTIAATLTSVLFLVVNPVVQAVYPRLVELHSRGEDAAVVSVYHRGAQIVTVLTAPATLLLSFFGAGIIFLWSGNPQLAQQSAPVLSVMVIGTFLNGIMNMPCQIQLVHGWTSLAIKVNIIAVPIFITAFFVVVPRFGGVGAAWLWVALNALSIPFVIYYMHRRILLTELWHWCWSDLLLPISGSVVVMAIAKFFQPIQSEGRLQWFFFLSVSGFTALAASCALATEIRALIATAFRRMLPATVTRQNSSM</sequence>
<feature type="transmembrane region" description="Helical" evidence="6">
    <location>
        <begin position="466"/>
        <end position="491"/>
    </location>
</feature>
<name>A0ABS0YVG7_9BACT</name>